<name>A0A8H7QEI0_9FUNG</name>
<keyword evidence="2" id="KW-1185">Reference proteome</keyword>
<dbReference type="OrthoDB" id="2288376at2759"/>
<sequence length="172" mass="19800">MWTSLIFRDSLDDIQLWAPFGGRVSLDGDYVEGIACSRVKDDLSRYYRRCSGNNAATSFVCTEEEMRLVGKPLRDFHDQLQEHTGSDNNTRFLVLVEIMKHHYLARHNKFVPLVKASSDIAQPSYSVINLMDIEHQVGLIKFPPNRNQFYVIAPYFVFNDNLQLNKGNLSIL</sequence>
<evidence type="ECO:0000313" key="2">
    <source>
        <dbReference type="Proteomes" id="UP000603453"/>
    </source>
</evidence>
<dbReference type="EMBL" id="JAEPRD010000500">
    <property type="protein sequence ID" value="KAG2190977.1"/>
    <property type="molecule type" value="Genomic_DNA"/>
</dbReference>
<accession>A0A8H7QEI0</accession>
<gene>
    <name evidence="1" type="ORF">INT47_007467</name>
</gene>
<reference evidence="1" key="1">
    <citation type="submission" date="2020-12" db="EMBL/GenBank/DDBJ databases">
        <title>Metabolic potential, ecology and presence of endohyphal bacteria is reflected in genomic diversity of Mucoromycotina.</title>
        <authorList>
            <person name="Muszewska A."/>
            <person name="Okrasinska A."/>
            <person name="Steczkiewicz K."/>
            <person name="Drgas O."/>
            <person name="Orlowska M."/>
            <person name="Perlinska-Lenart U."/>
            <person name="Aleksandrzak-Piekarczyk T."/>
            <person name="Szatraj K."/>
            <person name="Zielenkiewicz U."/>
            <person name="Pilsyk S."/>
            <person name="Malc E."/>
            <person name="Mieczkowski P."/>
            <person name="Kruszewska J.S."/>
            <person name="Biernat P."/>
            <person name="Pawlowska J."/>
        </authorList>
    </citation>
    <scope>NUCLEOTIDE SEQUENCE</scope>
    <source>
        <strain evidence="1">WA0000017839</strain>
    </source>
</reference>
<dbReference type="AlphaFoldDB" id="A0A8H7QEI0"/>
<comment type="caution">
    <text evidence="1">The sequence shown here is derived from an EMBL/GenBank/DDBJ whole genome shotgun (WGS) entry which is preliminary data.</text>
</comment>
<proteinExistence type="predicted"/>
<protein>
    <submittedName>
        <fullName evidence="1">Uncharacterized protein</fullName>
    </submittedName>
</protein>
<evidence type="ECO:0000313" key="1">
    <source>
        <dbReference type="EMBL" id="KAG2190977.1"/>
    </source>
</evidence>
<dbReference type="Proteomes" id="UP000603453">
    <property type="component" value="Unassembled WGS sequence"/>
</dbReference>
<organism evidence="1 2">
    <name type="scientific">Mucor saturninus</name>
    <dbReference type="NCBI Taxonomy" id="64648"/>
    <lineage>
        <taxon>Eukaryota</taxon>
        <taxon>Fungi</taxon>
        <taxon>Fungi incertae sedis</taxon>
        <taxon>Mucoromycota</taxon>
        <taxon>Mucoromycotina</taxon>
        <taxon>Mucoromycetes</taxon>
        <taxon>Mucorales</taxon>
        <taxon>Mucorineae</taxon>
        <taxon>Mucoraceae</taxon>
        <taxon>Mucor</taxon>
    </lineage>
</organism>